<dbReference type="Proteomes" id="UP001473302">
    <property type="component" value="Unassembled WGS sequence"/>
</dbReference>
<proteinExistence type="predicted"/>
<feature type="region of interest" description="Disordered" evidence="6">
    <location>
        <begin position="66"/>
        <end position="87"/>
    </location>
</feature>
<evidence type="ECO:0000256" key="5">
    <source>
        <dbReference type="ARBA" id="ARBA00023242"/>
    </source>
</evidence>
<dbReference type="PANTHER" id="PTHR47659">
    <property type="entry name" value="ZN(II)2CYS6 TRANSCRIPTION FACTOR (EUROFUNG)-RELATED"/>
    <property type="match status" value="1"/>
</dbReference>
<comment type="subcellular location">
    <subcellularLocation>
        <location evidence="1">Nucleus</location>
    </subcellularLocation>
</comment>
<evidence type="ECO:0000256" key="2">
    <source>
        <dbReference type="ARBA" id="ARBA00022723"/>
    </source>
</evidence>
<dbReference type="Pfam" id="PF24990">
    <property type="entry name" value="PAS_13"/>
    <property type="match status" value="1"/>
</dbReference>
<keyword evidence="4" id="KW-0804">Transcription</keyword>
<evidence type="ECO:0000256" key="4">
    <source>
        <dbReference type="ARBA" id="ARBA00023163"/>
    </source>
</evidence>
<evidence type="ECO:0000256" key="3">
    <source>
        <dbReference type="ARBA" id="ARBA00023015"/>
    </source>
</evidence>
<dbReference type="InterPro" id="IPR056751">
    <property type="entry name" value="PAS_13"/>
</dbReference>
<feature type="region of interest" description="Disordered" evidence="6">
    <location>
        <begin position="114"/>
        <end position="165"/>
    </location>
</feature>
<comment type="caution">
    <text evidence="8">The sequence shown here is derived from an EMBL/GenBank/DDBJ whole genome shotgun (WGS) entry which is preliminary data.</text>
</comment>
<reference evidence="8 9" key="1">
    <citation type="submission" date="2024-04" db="EMBL/GenBank/DDBJ databases">
        <title>genome sequences of Mucor flavus KT1a and Helicostylum pulchrum KT1b strains isolated from the surface of a dry-aged beef.</title>
        <authorList>
            <person name="Toyotome T."/>
            <person name="Hosono M."/>
            <person name="Torimaru M."/>
            <person name="Fukuda K."/>
            <person name="Mikami N."/>
        </authorList>
    </citation>
    <scope>NUCLEOTIDE SEQUENCE [LARGE SCALE GENOMIC DNA]</scope>
    <source>
        <strain evidence="8 9">KT1a</strain>
    </source>
</reference>
<keyword evidence="3" id="KW-0805">Transcription regulation</keyword>
<evidence type="ECO:0000256" key="6">
    <source>
        <dbReference type="SAM" id="MobiDB-lite"/>
    </source>
</evidence>
<organism evidence="8 9">
    <name type="scientific">Mucor flavus</name>
    <dbReference type="NCBI Taxonomy" id="439312"/>
    <lineage>
        <taxon>Eukaryota</taxon>
        <taxon>Fungi</taxon>
        <taxon>Fungi incertae sedis</taxon>
        <taxon>Mucoromycota</taxon>
        <taxon>Mucoromycotina</taxon>
        <taxon>Mucoromycetes</taxon>
        <taxon>Mucorales</taxon>
        <taxon>Mucorineae</taxon>
        <taxon>Mucoraceae</taxon>
        <taxon>Mucor</taxon>
    </lineage>
</organism>
<keyword evidence="9" id="KW-1185">Reference proteome</keyword>
<name>A0ABP9YWP3_9FUNG</name>
<dbReference type="EMBL" id="BAABUK010000009">
    <property type="protein sequence ID" value="GAA5811235.1"/>
    <property type="molecule type" value="Genomic_DNA"/>
</dbReference>
<evidence type="ECO:0000313" key="9">
    <source>
        <dbReference type="Proteomes" id="UP001473302"/>
    </source>
</evidence>
<keyword evidence="2" id="KW-0479">Metal-binding</keyword>
<keyword evidence="5" id="KW-0539">Nucleus</keyword>
<feature type="compositionally biased region" description="Polar residues" evidence="6">
    <location>
        <begin position="114"/>
        <end position="157"/>
    </location>
</feature>
<protein>
    <recommendedName>
        <fullName evidence="7">ERT1/acuK family PAS domain-containing protein</fullName>
    </recommendedName>
</protein>
<dbReference type="InterPro" id="IPR050335">
    <property type="entry name" value="ERT1_acuK_gluconeogen_tf"/>
</dbReference>
<evidence type="ECO:0000259" key="7">
    <source>
        <dbReference type="Pfam" id="PF24990"/>
    </source>
</evidence>
<dbReference type="PANTHER" id="PTHR47659:SF1">
    <property type="entry name" value="TRANSCRIPTION ACTIVATOR OF GLUCONEOGENESIS ERT1"/>
    <property type="match status" value="1"/>
</dbReference>
<gene>
    <name evidence="8" type="ORF">MFLAVUS_004667</name>
</gene>
<evidence type="ECO:0000313" key="8">
    <source>
        <dbReference type="EMBL" id="GAA5811235.1"/>
    </source>
</evidence>
<feature type="domain" description="ERT1/acuK family PAS" evidence="7">
    <location>
        <begin position="250"/>
        <end position="324"/>
    </location>
</feature>
<evidence type="ECO:0000256" key="1">
    <source>
        <dbReference type="ARBA" id="ARBA00004123"/>
    </source>
</evidence>
<accession>A0ABP9YWP3</accession>
<sequence>MATTQSSLLYPNQQIFDFSLTDLGFGSETVGLEYGFLGNMLQNPLEEESGSTTVTTSAATPIHLSMMQQQQQQQQHHQQQNSNIQQQQQQQQQLMQQQQQMTFQTFYTSPFVQQQSSPVTSTPVTKRISSPHSESSITTMMPLNSPFTNSLKRNTPFTGRRKGYGNTPEEAYASVKKPFNYAEGFHYLIQYVRDRMGRDNLMRISRAMALFRPSLLALIMNLTEEDLVFMEKCVQRTLLEYEKLISFSGTPTVVWRRTGEVCLVGKEFSLLTQWTKDMLLGKKIYIYELMDSQSVVEYWENFSMYAFDNTNKSCVYSCIIKTPQQKPVPCTFCFTIKRDIFDLPSVIVGNFLPILS</sequence>